<organism evidence="1 2">
    <name type="scientific">Methanococcoides alaskense</name>
    <dbReference type="NCBI Taxonomy" id="325778"/>
    <lineage>
        <taxon>Archaea</taxon>
        <taxon>Methanobacteriati</taxon>
        <taxon>Methanobacteriota</taxon>
        <taxon>Stenosarchaea group</taxon>
        <taxon>Methanomicrobia</taxon>
        <taxon>Methanosarcinales</taxon>
        <taxon>Methanosarcinaceae</taxon>
        <taxon>Methanococcoides</taxon>
    </lineage>
</organism>
<proteinExistence type="predicted"/>
<name>A0AA90TZE7_9EURY</name>
<dbReference type="SUPFAM" id="SSF52540">
    <property type="entry name" value="P-loop containing nucleoside triphosphate hydrolases"/>
    <property type="match status" value="1"/>
</dbReference>
<evidence type="ECO:0000313" key="1">
    <source>
        <dbReference type="EMBL" id="MDR6223098.1"/>
    </source>
</evidence>
<comment type="caution">
    <text evidence="1">The sequence shown here is derived from an EMBL/GenBank/DDBJ whole genome shotgun (WGS) entry which is preliminary data.</text>
</comment>
<accession>A0AA90TZE7</accession>
<protein>
    <submittedName>
        <fullName evidence="1">ABC-type transporter Mla maintaining outer membrane lipid asymmetry ATPase subunit MlaF</fullName>
    </submittedName>
</protein>
<keyword evidence="2" id="KW-1185">Reference proteome</keyword>
<sequence length="68" mass="7625">MVKNRAKSRYKMVDISNIIEIRDLTKTYTDGLGGKALDGLSLKVKRGEFLSIIRPSGSHDQAKVHYCT</sequence>
<dbReference type="EMBL" id="JAVDQI010000005">
    <property type="protein sequence ID" value="MDR6223098.1"/>
    <property type="molecule type" value="Genomic_DNA"/>
</dbReference>
<dbReference type="AlphaFoldDB" id="A0AA90TZE7"/>
<evidence type="ECO:0000313" key="2">
    <source>
        <dbReference type="Proteomes" id="UP001185015"/>
    </source>
</evidence>
<dbReference type="Proteomes" id="UP001185015">
    <property type="component" value="Unassembled WGS sequence"/>
</dbReference>
<dbReference type="Gene3D" id="3.40.50.300">
    <property type="entry name" value="P-loop containing nucleotide triphosphate hydrolases"/>
    <property type="match status" value="1"/>
</dbReference>
<dbReference type="InterPro" id="IPR027417">
    <property type="entry name" value="P-loop_NTPase"/>
</dbReference>
<gene>
    <name evidence="1" type="ORF">J2750_001560</name>
</gene>
<reference evidence="1 2" key="1">
    <citation type="submission" date="2023-07" db="EMBL/GenBank/DDBJ databases">
        <title>Genomic Encyclopedia of Type Strains, Phase IV (KMG-IV): sequencing the most valuable type-strain genomes for metagenomic binning, comparative biology and taxonomic classification.</title>
        <authorList>
            <person name="Goeker M."/>
        </authorList>
    </citation>
    <scope>NUCLEOTIDE SEQUENCE [LARGE SCALE GENOMIC DNA]</scope>
    <source>
        <strain evidence="1 2">DSM 17273</strain>
    </source>
</reference>